<sequence>MKQYTNVIGGRPAAPSTGSYAPLLDPCTGQAFAEAALSGPDDVDLACRDAAAAFERWRGVSPADRQRLLLRLAGALESRGADFTEAESANTGKPLAATAREEIAVAVDVLRFFAGAARYATAPAAAEYLAGHTSYLRREPVGVCATMVPFNYPLLMAVWKAAPALAAGNTVVLKPSHTTPVTALMLAELAAEVLPPGVLNVLCGDRAATETLLTHAIPRQVSATASTASGVAIARAAVSDVKRLHLGLGGKSPVLVLADADLDATADVVAQAAYFNAGQDCTAASRVLVADAVHDDFVTALRERAAAITTGPPTDLGALYGPLNSERQLDNILKHLADAEVVAGGQRVGDEGWLLAPTLVTGLRPGDPLCTEELFGPVVTVEKFTDPREAVRRANSSPYGLAASVHTRDHATAMRLAAALDYGCVWVNTHLPLVSEMPHGGFKHSGYGRDLSLLALDEFTRTKHVMHRYD</sequence>
<dbReference type="GO" id="GO:0016620">
    <property type="term" value="F:oxidoreductase activity, acting on the aldehyde or oxo group of donors, NAD or NADP as acceptor"/>
    <property type="evidence" value="ECO:0007669"/>
    <property type="project" value="InterPro"/>
</dbReference>
<organism evidence="4 5">
    <name type="scientific">Streptomyces roseirectus</name>
    <dbReference type="NCBI Taxonomy" id="2768066"/>
    <lineage>
        <taxon>Bacteria</taxon>
        <taxon>Bacillati</taxon>
        <taxon>Actinomycetota</taxon>
        <taxon>Actinomycetes</taxon>
        <taxon>Kitasatosporales</taxon>
        <taxon>Streptomycetaceae</taxon>
        <taxon>Streptomyces</taxon>
    </lineage>
</organism>
<dbReference type="SUPFAM" id="SSF53720">
    <property type="entry name" value="ALDH-like"/>
    <property type="match status" value="1"/>
</dbReference>
<dbReference type="EMBL" id="CP060828">
    <property type="protein sequence ID" value="QNP74708.1"/>
    <property type="molecule type" value="Genomic_DNA"/>
</dbReference>
<dbReference type="AlphaFoldDB" id="A0A7H0IPJ2"/>
<feature type="domain" description="Aldehyde dehydrogenase" evidence="3">
    <location>
        <begin position="21"/>
        <end position="465"/>
    </location>
</feature>
<dbReference type="InterPro" id="IPR016162">
    <property type="entry name" value="Ald_DH_N"/>
</dbReference>
<name>A0A7H0IPJ2_9ACTN</name>
<dbReference type="RefSeq" id="WP_187751632.1">
    <property type="nucleotide sequence ID" value="NZ_CP060828.1"/>
</dbReference>
<keyword evidence="5" id="KW-1185">Reference proteome</keyword>
<keyword evidence="2" id="KW-0560">Oxidoreductase</keyword>
<reference evidence="4 5" key="1">
    <citation type="submission" date="2020-08" db="EMBL/GenBank/DDBJ databases">
        <title>A novel species.</title>
        <authorList>
            <person name="Gao J."/>
        </authorList>
    </citation>
    <scope>NUCLEOTIDE SEQUENCE [LARGE SCALE GENOMIC DNA]</scope>
    <source>
        <strain evidence="4 5">CRXT-G-22</strain>
    </source>
</reference>
<evidence type="ECO:0000256" key="1">
    <source>
        <dbReference type="ARBA" id="ARBA00009986"/>
    </source>
</evidence>
<dbReference type="PANTHER" id="PTHR11699">
    <property type="entry name" value="ALDEHYDE DEHYDROGENASE-RELATED"/>
    <property type="match status" value="1"/>
</dbReference>
<dbReference type="FunFam" id="3.40.605.10:FF:000007">
    <property type="entry name" value="NAD/NADP-dependent betaine aldehyde dehydrogenase"/>
    <property type="match status" value="1"/>
</dbReference>
<dbReference type="InterPro" id="IPR016163">
    <property type="entry name" value="Ald_DH_C"/>
</dbReference>
<dbReference type="InterPro" id="IPR016160">
    <property type="entry name" value="Ald_DH_CS_CYS"/>
</dbReference>
<proteinExistence type="inferred from homology"/>
<accession>A0A7H0IPJ2</accession>
<dbReference type="Gene3D" id="3.40.605.10">
    <property type="entry name" value="Aldehyde Dehydrogenase, Chain A, domain 1"/>
    <property type="match status" value="1"/>
</dbReference>
<dbReference type="KEGG" id="sroi:IAG44_38170"/>
<evidence type="ECO:0000259" key="3">
    <source>
        <dbReference type="Pfam" id="PF00171"/>
    </source>
</evidence>
<evidence type="ECO:0000313" key="5">
    <source>
        <dbReference type="Proteomes" id="UP000516052"/>
    </source>
</evidence>
<dbReference type="InterPro" id="IPR015590">
    <property type="entry name" value="Aldehyde_DH_dom"/>
</dbReference>
<dbReference type="Gene3D" id="3.40.309.10">
    <property type="entry name" value="Aldehyde Dehydrogenase, Chain A, domain 2"/>
    <property type="match status" value="1"/>
</dbReference>
<protein>
    <submittedName>
        <fullName evidence="4">Aldehyde dehydrogenase family protein</fullName>
    </submittedName>
</protein>
<evidence type="ECO:0000313" key="4">
    <source>
        <dbReference type="EMBL" id="QNP74708.1"/>
    </source>
</evidence>
<dbReference type="Proteomes" id="UP000516052">
    <property type="component" value="Chromosome"/>
</dbReference>
<dbReference type="Pfam" id="PF00171">
    <property type="entry name" value="Aldedh"/>
    <property type="match status" value="1"/>
</dbReference>
<dbReference type="PROSITE" id="PS00070">
    <property type="entry name" value="ALDEHYDE_DEHYDR_CYS"/>
    <property type="match status" value="1"/>
</dbReference>
<dbReference type="InterPro" id="IPR016161">
    <property type="entry name" value="Ald_DH/histidinol_DH"/>
</dbReference>
<evidence type="ECO:0000256" key="2">
    <source>
        <dbReference type="ARBA" id="ARBA00023002"/>
    </source>
</evidence>
<comment type="similarity">
    <text evidence="1">Belongs to the aldehyde dehydrogenase family.</text>
</comment>
<gene>
    <name evidence="4" type="ORF">IAG44_38170</name>
</gene>